<reference evidence="2 3" key="1">
    <citation type="submission" date="2016-08" db="EMBL/GenBank/DDBJ databases">
        <authorList>
            <person name="Seilhamer J.J."/>
        </authorList>
    </citation>
    <scope>NUCLEOTIDE SEQUENCE [LARGE SCALE GENOMIC DNA]</scope>
    <source>
        <strain evidence="2 3">P1-7</strain>
    </source>
</reference>
<dbReference type="Proteomes" id="UP000199205">
    <property type="component" value="Unassembled WGS sequence"/>
</dbReference>
<evidence type="ECO:0000313" key="2">
    <source>
        <dbReference type="EMBL" id="SCB42656.1"/>
    </source>
</evidence>
<feature type="domain" description="NAD-dependent epimerase/dehydratase" evidence="1">
    <location>
        <begin position="4"/>
        <end position="238"/>
    </location>
</feature>
<dbReference type="Pfam" id="PF01370">
    <property type="entry name" value="Epimerase"/>
    <property type="match status" value="1"/>
</dbReference>
<dbReference type="RefSeq" id="WP_092575442.1">
    <property type="nucleotide sequence ID" value="NZ_FMAF01000016.1"/>
</dbReference>
<dbReference type="PANTHER" id="PTHR43245">
    <property type="entry name" value="BIFUNCTIONAL POLYMYXIN RESISTANCE PROTEIN ARNA"/>
    <property type="match status" value="1"/>
</dbReference>
<protein>
    <submittedName>
        <fullName evidence="2">GDP-L-fucose synthase</fullName>
    </submittedName>
</protein>
<dbReference type="Gene3D" id="3.40.50.720">
    <property type="entry name" value="NAD(P)-binding Rossmann-like Domain"/>
    <property type="match status" value="1"/>
</dbReference>
<evidence type="ECO:0000259" key="1">
    <source>
        <dbReference type="Pfam" id="PF01370"/>
    </source>
</evidence>
<gene>
    <name evidence="2" type="ORF">GA0061101_11612</name>
</gene>
<organism evidence="2 3">
    <name type="scientific">Rhizobium lusitanum</name>
    <dbReference type="NCBI Taxonomy" id="293958"/>
    <lineage>
        <taxon>Bacteria</taxon>
        <taxon>Pseudomonadati</taxon>
        <taxon>Pseudomonadota</taxon>
        <taxon>Alphaproteobacteria</taxon>
        <taxon>Hyphomicrobiales</taxon>
        <taxon>Rhizobiaceae</taxon>
        <taxon>Rhizobium/Agrobacterium group</taxon>
        <taxon>Rhizobium</taxon>
    </lineage>
</organism>
<dbReference type="InterPro" id="IPR050177">
    <property type="entry name" value="Lipid_A_modif_metabolic_enz"/>
</dbReference>
<dbReference type="SUPFAM" id="SSF51735">
    <property type="entry name" value="NAD(P)-binding Rossmann-fold domains"/>
    <property type="match status" value="1"/>
</dbReference>
<dbReference type="EMBL" id="FMAF01000016">
    <property type="protein sequence ID" value="SCB42656.1"/>
    <property type="molecule type" value="Genomic_DNA"/>
</dbReference>
<dbReference type="InterPro" id="IPR001509">
    <property type="entry name" value="Epimerase_deHydtase"/>
</dbReference>
<dbReference type="InterPro" id="IPR036291">
    <property type="entry name" value="NAD(P)-bd_dom_sf"/>
</dbReference>
<proteinExistence type="predicted"/>
<name>A0A1C3WS13_9HYPH</name>
<dbReference type="Gene3D" id="3.90.25.10">
    <property type="entry name" value="UDP-galactose 4-epimerase, domain 1"/>
    <property type="match status" value="1"/>
</dbReference>
<evidence type="ECO:0000313" key="3">
    <source>
        <dbReference type="Proteomes" id="UP000199205"/>
    </source>
</evidence>
<dbReference type="OrthoDB" id="9811425at2"/>
<dbReference type="PANTHER" id="PTHR43245:SF13">
    <property type="entry name" value="UDP-D-APIOSE_UDP-D-XYLOSE SYNTHASE 2"/>
    <property type="match status" value="1"/>
</dbReference>
<dbReference type="AlphaFoldDB" id="A0A1C3WS13"/>
<sequence length="329" mass="36761">MARALVTGGCGFVGRHLIRRLLAEGLDVVCVDPLVMGTGALHADLWQCFTRSRFTFLQEDCRTFFARAPEHFDYVFHLAALVGGRVTLETRALDVAEDLAVDAKLWQWASRAKPGTVVFFSSSAAYPVSLQTVENHWLLSEDMINFDTSVGMPDLSYGWAKLTGEYLMKLYVERYGQRAIAYRPFSGYGEGQDLAYPFPAICRRLLAEKGAAEVFVWGTGRQCRDFIHISDCIEFIWQTKDLLPDGASLNLSTGIAMSFIELAEIISRQIGWQPVVTGRSNHPEGVFYRCGDTVLQRSYGLKPLVSLEEGIARTLENLRAEQPPYALAI</sequence>
<accession>A0A1C3WS13</accession>